<dbReference type="InterPro" id="IPR023753">
    <property type="entry name" value="FAD/NAD-binding_dom"/>
</dbReference>
<proteinExistence type="predicted"/>
<dbReference type="RefSeq" id="WP_232890933.1">
    <property type="nucleotide sequence ID" value="NZ_JAJSPM010000006.1"/>
</dbReference>
<gene>
    <name evidence="2" type="ORF">LXO92_10385</name>
</gene>
<feature type="domain" description="FAD/NAD(P)-binding" evidence="1">
    <location>
        <begin position="2"/>
        <end position="129"/>
    </location>
</feature>
<sequence length="617" mass="70114">MPVVIIGAGPSGLYTALQLKKAGVQDIVIYDPRAGEYLRPGHINKSVIERAESGLGIQFNFPEKTAHIKDIERLLYMEAISQHIRIEKQAFVGFDSQGKGIIVQDKEGKNTIAPCDYVIDCTGSKRLVVEALNEATPSETKPFSTSFVTDDVVVKNHLLVYVRTDWRTLKVTTGAPTPQDISGIGPIEFVEGMERLREFGWREFAMPRSYNMPFAKDKVCFYVEAPENLAPEKKMEWFEAVMKARTGDDGLSFEELPNKKNKPRLTYFPVNPKQITPLSYQGESLPMVIAQGDGQIEPNYFLAHGIIGSFERIDLMVKNMTVVNGEIKDFNQQGYESNVSPEVIKHRDALIEHYKERKDYFVSWLEKAKKYYELAASRTKDPQEKILYNDRLKEINGRIAYNNALKIFNPLDLKGKVSLLNLIEAKDRFILSLTDLPVDCRERKDAFIKLEKILTVLEEQGKRLKEEGDFDLSLRAYQEALSLAHSIPSEGEVRSQEWESALCAKMMGIYRKLDRISEGIPFAKEVLANPDLQVETKKEILFHILKASADESKGMIDTPNPVSKKQSIDQVLEIYAEHKEFIMKELHGALKFELDALDSLSKTNVSQETINSMTSRW</sequence>
<accession>A0ABS8X7U4</accession>
<comment type="caution">
    <text evidence="2">The sequence shown here is derived from an EMBL/GenBank/DDBJ whole genome shotgun (WGS) entry which is preliminary data.</text>
</comment>
<keyword evidence="3" id="KW-1185">Reference proteome</keyword>
<dbReference type="Pfam" id="PF07992">
    <property type="entry name" value="Pyr_redox_2"/>
    <property type="match status" value="1"/>
</dbReference>
<evidence type="ECO:0000313" key="3">
    <source>
        <dbReference type="Proteomes" id="UP001320170"/>
    </source>
</evidence>
<reference evidence="2 3" key="1">
    <citation type="journal article" date="2024" name="Pathogens">
        <title>Characterization of a Novel Species of Legionella Isolated from a Healthcare Facility: Legionella resiliens sp. nov.</title>
        <authorList>
            <person name="Cristino S."/>
            <person name="Pascale M.R."/>
            <person name="Marino F."/>
            <person name="Derelitto C."/>
            <person name="Salaris S."/>
            <person name="Orsini M."/>
            <person name="Squarzoni S."/>
            <person name="Grottola A."/>
            <person name="Girolamini L."/>
        </authorList>
    </citation>
    <scope>NUCLEOTIDE SEQUENCE [LARGE SCALE GENOMIC DNA]</scope>
    <source>
        <strain evidence="2 3">8cVS16</strain>
    </source>
</reference>
<dbReference type="SUPFAM" id="SSF51905">
    <property type="entry name" value="FAD/NAD(P)-binding domain"/>
    <property type="match status" value="1"/>
</dbReference>
<dbReference type="GO" id="GO:0004497">
    <property type="term" value="F:monooxygenase activity"/>
    <property type="evidence" value="ECO:0007669"/>
    <property type="project" value="UniProtKB-KW"/>
</dbReference>
<dbReference type="Proteomes" id="UP001320170">
    <property type="component" value="Unassembled WGS sequence"/>
</dbReference>
<keyword evidence="2" id="KW-0503">Monooxygenase</keyword>
<dbReference type="Gene3D" id="3.50.50.60">
    <property type="entry name" value="FAD/NAD(P)-binding domain"/>
    <property type="match status" value="1"/>
</dbReference>
<dbReference type="EMBL" id="JAJTND010000004">
    <property type="protein sequence ID" value="MCE3532784.1"/>
    <property type="molecule type" value="Genomic_DNA"/>
</dbReference>
<protein>
    <submittedName>
        <fullName evidence="2">FAD-dependent monooxygenase</fullName>
    </submittedName>
</protein>
<name>A0ABS8X7U4_9GAMM</name>
<evidence type="ECO:0000313" key="2">
    <source>
        <dbReference type="EMBL" id="MCE3532784.1"/>
    </source>
</evidence>
<organism evidence="2 3">
    <name type="scientific">Legionella resiliens</name>
    <dbReference type="NCBI Taxonomy" id="2905958"/>
    <lineage>
        <taxon>Bacteria</taxon>
        <taxon>Pseudomonadati</taxon>
        <taxon>Pseudomonadota</taxon>
        <taxon>Gammaproteobacteria</taxon>
        <taxon>Legionellales</taxon>
        <taxon>Legionellaceae</taxon>
        <taxon>Legionella</taxon>
    </lineage>
</organism>
<keyword evidence="2" id="KW-0560">Oxidoreductase</keyword>
<dbReference type="InterPro" id="IPR036188">
    <property type="entry name" value="FAD/NAD-bd_sf"/>
</dbReference>
<evidence type="ECO:0000259" key="1">
    <source>
        <dbReference type="Pfam" id="PF07992"/>
    </source>
</evidence>